<proteinExistence type="predicted"/>
<feature type="region of interest" description="Disordered" evidence="1">
    <location>
        <begin position="57"/>
        <end position="79"/>
    </location>
</feature>
<reference evidence="2 3" key="1">
    <citation type="submission" date="2017-08" db="EMBL/GenBank/DDBJ databases">
        <title>WGS of Clinical strains of the CDC Group NO-1 linked to zoonotic infections in humans.</title>
        <authorList>
            <person name="Bernier A.-M."/>
            <person name="Bernard K."/>
        </authorList>
    </citation>
    <scope>NUCLEOTIDE SEQUENCE [LARGE SCALE GENOMIC DNA]</scope>
    <source>
        <strain evidence="2 3">NML03-0146</strain>
    </source>
</reference>
<sequence length="79" mass="8590">MKCAQYIFKLTSGQLGEDAPASERAQAALHRLVCRHCRDFARNDAALDDILGAYRQALQTPDLPDSPEPPGPAAQPSQK</sequence>
<accession>A0A2A2A9S8</accession>
<gene>
    <name evidence="2" type="ORF">CK620_06490</name>
</gene>
<evidence type="ECO:0000256" key="1">
    <source>
        <dbReference type="SAM" id="MobiDB-lite"/>
    </source>
</evidence>
<organism evidence="2 3">
    <name type="scientific">Vandammella animalimorsus</name>
    <dbReference type="NCBI Taxonomy" id="2029117"/>
    <lineage>
        <taxon>Bacteria</taxon>
        <taxon>Pseudomonadati</taxon>
        <taxon>Pseudomonadota</taxon>
        <taxon>Betaproteobacteria</taxon>
        <taxon>Burkholderiales</taxon>
        <taxon>Comamonadaceae</taxon>
        <taxon>Vandammella</taxon>
    </lineage>
</organism>
<protein>
    <recommendedName>
        <fullName evidence="4">Zf-HC2 domain-containing protein</fullName>
    </recommendedName>
</protein>
<feature type="compositionally biased region" description="Pro residues" evidence="1">
    <location>
        <begin position="64"/>
        <end position="73"/>
    </location>
</feature>
<evidence type="ECO:0008006" key="4">
    <source>
        <dbReference type="Google" id="ProtNLM"/>
    </source>
</evidence>
<dbReference type="RefSeq" id="WP_095549644.1">
    <property type="nucleotide sequence ID" value="NZ_NSJF01000003.1"/>
</dbReference>
<evidence type="ECO:0000313" key="2">
    <source>
        <dbReference type="EMBL" id="PAT34553.1"/>
    </source>
</evidence>
<dbReference type="AlphaFoldDB" id="A0A2A2A9S8"/>
<comment type="caution">
    <text evidence="2">The sequence shown here is derived from an EMBL/GenBank/DDBJ whole genome shotgun (WGS) entry which is preliminary data.</text>
</comment>
<dbReference type="EMBL" id="NSJF01000003">
    <property type="protein sequence ID" value="PAT34553.1"/>
    <property type="molecule type" value="Genomic_DNA"/>
</dbReference>
<dbReference type="Proteomes" id="UP000217999">
    <property type="component" value="Unassembled WGS sequence"/>
</dbReference>
<name>A0A2A2A9S8_9BURK</name>
<evidence type="ECO:0000313" key="3">
    <source>
        <dbReference type="Proteomes" id="UP000217999"/>
    </source>
</evidence>